<accession>A0A5K7ZE07</accession>
<name>A0A5K7ZE07_9BACT</name>
<dbReference type="KEGG" id="dov:DSCO28_09840"/>
<dbReference type="AlphaFoldDB" id="A0A5K7ZE07"/>
<dbReference type="Proteomes" id="UP000425960">
    <property type="component" value="Chromosome"/>
</dbReference>
<sequence>MCSFLRGANSDAIIQFAAALKQLKKGTRKRKVYFGSVSGLFYILALVKSGDPQHMQQALSALIGLDRQDAPATGNSRPSRLVWLFDWNEGNEFWTLSPREQVRSAGGKWSKGRKIALKRLYYETDTFDFLTAQDRAICACIEEDRSYYHGYPEVSYDFSEKALIALAGHPLVFSEEKPSV</sequence>
<organism evidence="1 2">
    <name type="scientific">Desulfosarcina ovata subsp. sediminis</name>
    <dbReference type="NCBI Taxonomy" id="885957"/>
    <lineage>
        <taxon>Bacteria</taxon>
        <taxon>Pseudomonadati</taxon>
        <taxon>Thermodesulfobacteriota</taxon>
        <taxon>Desulfobacteria</taxon>
        <taxon>Desulfobacterales</taxon>
        <taxon>Desulfosarcinaceae</taxon>
        <taxon>Desulfosarcina</taxon>
    </lineage>
</organism>
<evidence type="ECO:0000313" key="2">
    <source>
        <dbReference type="Proteomes" id="UP000425960"/>
    </source>
</evidence>
<proteinExistence type="predicted"/>
<reference evidence="1 2" key="1">
    <citation type="submission" date="2019-11" db="EMBL/GenBank/DDBJ databases">
        <title>Comparative genomics of hydrocarbon-degrading Desulfosarcina strains.</title>
        <authorList>
            <person name="Watanabe M."/>
            <person name="Kojima H."/>
            <person name="Fukui M."/>
        </authorList>
    </citation>
    <scope>NUCLEOTIDE SEQUENCE [LARGE SCALE GENOMIC DNA]</scope>
    <source>
        <strain evidence="1 2">28bB2T</strain>
    </source>
</reference>
<protein>
    <submittedName>
        <fullName evidence="1">Uncharacterized protein</fullName>
    </submittedName>
</protein>
<gene>
    <name evidence="1" type="ORF">DSCO28_09840</name>
</gene>
<evidence type="ECO:0000313" key="1">
    <source>
        <dbReference type="EMBL" id="BBO80418.1"/>
    </source>
</evidence>
<dbReference type="EMBL" id="AP021876">
    <property type="protein sequence ID" value="BBO80418.1"/>
    <property type="molecule type" value="Genomic_DNA"/>
</dbReference>
<dbReference type="RefSeq" id="WP_155321384.1">
    <property type="nucleotide sequence ID" value="NZ_AP021876.1"/>
</dbReference>